<dbReference type="Proteomes" id="UP001172159">
    <property type="component" value="Unassembled WGS sequence"/>
</dbReference>
<keyword evidence="1" id="KW-0812">Transmembrane</keyword>
<protein>
    <submittedName>
        <fullName evidence="2">Uncharacterized protein</fullName>
    </submittedName>
</protein>
<evidence type="ECO:0000313" key="2">
    <source>
        <dbReference type="EMBL" id="KAK0723728.1"/>
    </source>
</evidence>
<keyword evidence="1" id="KW-0472">Membrane</keyword>
<evidence type="ECO:0000313" key="3">
    <source>
        <dbReference type="Proteomes" id="UP001172159"/>
    </source>
</evidence>
<organism evidence="2 3">
    <name type="scientific">Apiosordaria backusii</name>
    <dbReference type="NCBI Taxonomy" id="314023"/>
    <lineage>
        <taxon>Eukaryota</taxon>
        <taxon>Fungi</taxon>
        <taxon>Dikarya</taxon>
        <taxon>Ascomycota</taxon>
        <taxon>Pezizomycotina</taxon>
        <taxon>Sordariomycetes</taxon>
        <taxon>Sordariomycetidae</taxon>
        <taxon>Sordariales</taxon>
        <taxon>Lasiosphaeriaceae</taxon>
        <taxon>Apiosordaria</taxon>
    </lineage>
</organism>
<dbReference type="AlphaFoldDB" id="A0AA40AXE8"/>
<evidence type="ECO:0000256" key="1">
    <source>
        <dbReference type="SAM" id="Phobius"/>
    </source>
</evidence>
<dbReference type="EMBL" id="JAUKTV010000011">
    <property type="protein sequence ID" value="KAK0723728.1"/>
    <property type="molecule type" value="Genomic_DNA"/>
</dbReference>
<accession>A0AA40AXE8</accession>
<sequence>METLVGPCAGWSKRNHGAVSFWFVFVFCTIISDTTLAAYCCEYVRFLPTFGPKTGGKEFAGLWPAILTLCVGFVGTYGTCK</sequence>
<keyword evidence="3" id="KW-1185">Reference proteome</keyword>
<feature type="transmembrane region" description="Helical" evidence="1">
    <location>
        <begin position="21"/>
        <end position="39"/>
    </location>
</feature>
<reference evidence="2" key="1">
    <citation type="submission" date="2023-06" db="EMBL/GenBank/DDBJ databases">
        <title>Genome-scale phylogeny and comparative genomics of the fungal order Sordariales.</title>
        <authorList>
            <consortium name="Lawrence Berkeley National Laboratory"/>
            <person name="Hensen N."/>
            <person name="Bonometti L."/>
            <person name="Westerberg I."/>
            <person name="Brannstrom I.O."/>
            <person name="Guillou S."/>
            <person name="Cros-Aarteil S."/>
            <person name="Calhoun S."/>
            <person name="Haridas S."/>
            <person name="Kuo A."/>
            <person name="Mondo S."/>
            <person name="Pangilinan J."/>
            <person name="Riley R."/>
            <person name="Labutti K."/>
            <person name="Andreopoulos B."/>
            <person name="Lipzen A."/>
            <person name="Chen C."/>
            <person name="Yanf M."/>
            <person name="Daum C."/>
            <person name="Ng V."/>
            <person name="Clum A."/>
            <person name="Steindorff A."/>
            <person name="Ohm R."/>
            <person name="Martin F."/>
            <person name="Silar P."/>
            <person name="Natvig D."/>
            <person name="Lalanne C."/>
            <person name="Gautier V."/>
            <person name="Ament-Velasquez S.L."/>
            <person name="Kruys A."/>
            <person name="Hutchinson M.I."/>
            <person name="Powell A.J."/>
            <person name="Barry K."/>
            <person name="Miller A.N."/>
            <person name="Grigoriev I.V."/>
            <person name="Debuchy R."/>
            <person name="Gladieux P."/>
            <person name="Thoren M.H."/>
            <person name="Johannesson H."/>
        </authorList>
    </citation>
    <scope>NUCLEOTIDE SEQUENCE</scope>
    <source>
        <strain evidence="2">CBS 540.89</strain>
    </source>
</reference>
<feature type="transmembrane region" description="Helical" evidence="1">
    <location>
        <begin position="59"/>
        <end position="80"/>
    </location>
</feature>
<keyword evidence="1" id="KW-1133">Transmembrane helix</keyword>
<gene>
    <name evidence="2" type="ORF">B0T21DRAFT_372354</name>
</gene>
<name>A0AA40AXE8_9PEZI</name>
<comment type="caution">
    <text evidence="2">The sequence shown here is derived from an EMBL/GenBank/DDBJ whole genome shotgun (WGS) entry which is preliminary data.</text>
</comment>
<proteinExistence type="predicted"/>